<keyword evidence="3" id="KW-1003">Cell membrane</keyword>
<evidence type="ECO:0000256" key="2">
    <source>
        <dbReference type="ARBA" id="ARBA00022448"/>
    </source>
</evidence>
<dbReference type="AlphaFoldDB" id="A0A1V8M832"/>
<sequence>MSKKISLTNKILIAMGLGLILGSLINIFTPEQPIIQTYFVNGLFHVIGSAFINSLKMLVVPLVTFSLICGVCGIGDINALGRIGLKSFLLYVFTTGLAVSLALTIAIALAPGKDFAQQHHATEFVANVSPPITDVFINIIPSNPIAAFAQGNMLQIIFFVILFAIAMLMTGDIGKQLAKTAEKLNEVMMQVVTLVMDVAPVGVFCLMAKTFSEQGFALIVPMIGYFSVVILCLLLHALGTFSILLTLFAKLNPVAFYKKMRPAQIFAFSTASSNATIPVTLHVLEKRIGVNNTTAAFTVPLGATINMDGTAIMQGVATVFIANVYQIDLGLSQYITIIGMSILASIGTAGVPGVGLIMLAMVFNQVGLPVEGIGLILGVDRLLDMLRTVINITGDATVTCIVARGENTIDDAVFNDPESGIIPELHLPHKSS</sequence>
<feature type="transmembrane region" description="Helical" evidence="8">
    <location>
        <begin position="223"/>
        <end position="251"/>
    </location>
</feature>
<keyword evidence="2" id="KW-0813">Transport</keyword>
<dbReference type="GO" id="GO:0005886">
    <property type="term" value="C:plasma membrane"/>
    <property type="evidence" value="ECO:0007669"/>
    <property type="project" value="UniProtKB-SubCell"/>
</dbReference>
<evidence type="ECO:0000256" key="4">
    <source>
        <dbReference type="ARBA" id="ARBA00022692"/>
    </source>
</evidence>
<gene>
    <name evidence="9" type="ORF">AU255_07320</name>
</gene>
<dbReference type="FunFam" id="1.10.3860.10:FF:000001">
    <property type="entry name" value="C4-dicarboxylate transport protein"/>
    <property type="match status" value="1"/>
</dbReference>
<feature type="transmembrane region" description="Helical" evidence="8">
    <location>
        <begin position="334"/>
        <end position="363"/>
    </location>
</feature>
<dbReference type="PRINTS" id="PR00173">
    <property type="entry name" value="EDTRNSPORT"/>
</dbReference>
<reference evidence="9 10" key="1">
    <citation type="submission" date="2015-12" db="EMBL/GenBank/DDBJ databases">
        <authorList>
            <person name="Shamseldin A."/>
            <person name="Moawad H."/>
            <person name="Abd El-Rahim W.M."/>
            <person name="Sadowsky M.J."/>
        </authorList>
    </citation>
    <scope>NUCLEOTIDE SEQUENCE [LARGE SCALE GENOMIC DNA]</scope>
    <source>
        <strain evidence="9 10">WF1</strain>
    </source>
</reference>
<dbReference type="OrthoDB" id="9766690at2"/>
<keyword evidence="10" id="KW-1185">Reference proteome</keyword>
<protein>
    <submittedName>
        <fullName evidence="9">Sodium:dicarboxylate symporter</fullName>
    </submittedName>
</protein>
<keyword evidence="5" id="KW-0769">Symport</keyword>
<feature type="transmembrane region" description="Helical" evidence="8">
    <location>
        <begin position="153"/>
        <end position="170"/>
    </location>
</feature>
<proteinExistence type="predicted"/>
<evidence type="ECO:0000313" key="10">
    <source>
        <dbReference type="Proteomes" id="UP000191980"/>
    </source>
</evidence>
<feature type="transmembrane region" description="Helical" evidence="8">
    <location>
        <begin position="88"/>
        <end position="110"/>
    </location>
</feature>
<dbReference type="Proteomes" id="UP000191980">
    <property type="component" value="Unassembled WGS sequence"/>
</dbReference>
<evidence type="ECO:0000256" key="6">
    <source>
        <dbReference type="ARBA" id="ARBA00022989"/>
    </source>
</evidence>
<comment type="subcellular location">
    <subcellularLocation>
        <location evidence="1">Cell membrane</location>
        <topology evidence="1">Multi-pass membrane protein</topology>
    </subcellularLocation>
</comment>
<dbReference type="RefSeq" id="WP_080522278.1">
    <property type="nucleotide sequence ID" value="NZ_LPUF01000001.1"/>
</dbReference>
<keyword evidence="6 8" id="KW-1133">Transmembrane helix</keyword>
<evidence type="ECO:0000256" key="3">
    <source>
        <dbReference type="ARBA" id="ARBA00022475"/>
    </source>
</evidence>
<evidence type="ECO:0000313" key="9">
    <source>
        <dbReference type="EMBL" id="OQK17666.1"/>
    </source>
</evidence>
<dbReference type="STRING" id="1420851.AU255_07320"/>
<organism evidence="9 10">
    <name type="scientific">Methyloprofundus sedimenti</name>
    <dbReference type="NCBI Taxonomy" id="1420851"/>
    <lineage>
        <taxon>Bacteria</taxon>
        <taxon>Pseudomonadati</taxon>
        <taxon>Pseudomonadota</taxon>
        <taxon>Gammaproteobacteria</taxon>
        <taxon>Methylococcales</taxon>
        <taxon>Methylococcaceae</taxon>
        <taxon>Methyloprofundus</taxon>
    </lineage>
</organism>
<dbReference type="InterPro" id="IPR036458">
    <property type="entry name" value="Na:dicarbo_symporter_sf"/>
</dbReference>
<dbReference type="InterPro" id="IPR001991">
    <property type="entry name" value="Na-dicarboxylate_symporter"/>
</dbReference>
<feature type="transmembrane region" description="Helical" evidence="8">
    <location>
        <begin position="58"/>
        <end position="81"/>
    </location>
</feature>
<comment type="caution">
    <text evidence="9">The sequence shown here is derived from an EMBL/GenBank/DDBJ whole genome shotgun (WGS) entry which is preliminary data.</text>
</comment>
<feature type="transmembrane region" description="Helical" evidence="8">
    <location>
        <begin position="12"/>
        <end position="29"/>
    </location>
</feature>
<dbReference type="PANTHER" id="PTHR42865:SF7">
    <property type="entry name" value="PROTON_GLUTAMATE-ASPARTATE SYMPORTER"/>
    <property type="match status" value="1"/>
</dbReference>
<evidence type="ECO:0000256" key="5">
    <source>
        <dbReference type="ARBA" id="ARBA00022847"/>
    </source>
</evidence>
<feature type="transmembrane region" description="Helical" evidence="8">
    <location>
        <begin position="191"/>
        <end position="211"/>
    </location>
</feature>
<dbReference type="Gene3D" id="1.10.3860.10">
    <property type="entry name" value="Sodium:dicarboxylate symporter"/>
    <property type="match status" value="1"/>
</dbReference>
<dbReference type="Pfam" id="PF00375">
    <property type="entry name" value="SDF"/>
    <property type="match status" value="1"/>
</dbReference>
<dbReference type="GO" id="GO:0015293">
    <property type="term" value="F:symporter activity"/>
    <property type="evidence" value="ECO:0007669"/>
    <property type="project" value="UniProtKB-KW"/>
</dbReference>
<accession>A0A1V8M832</accession>
<dbReference type="SUPFAM" id="SSF118215">
    <property type="entry name" value="Proton glutamate symport protein"/>
    <property type="match status" value="1"/>
</dbReference>
<dbReference type="GO" id="GO:0006835">
    <property type="term" value="P:dicarboxylic acid transport"/>
    <property type="evidence" value="ECO:0007669"/>
    <property type="project" value="TreeGrafter"/>
</dbReference>
<dbReference type="EMBL" id="LPUF01000001">
    <property type="protein sequence ID" value="OQK17666.1"/>
    <property type="molecule type" value="Genomic_DNA"/>
</dbReference>
<evidence type="ECO:0000256" key="8">
    <source>
        <dbReference type="SAM" id="Phobius"/>
    </source>
</evidence>
<dbReference type="PANTHER" id="PTHR42865">
    <property type="entry name" value="PROTON/GLUTAMATE-ASPARTATE SYMPORTER"/>
    <property type="match status" value="1"/>
</dbReference>
<keyword evidence="4 8" id="KW-0812">Transmembrane</keyword>
<evidence type="ECO:0000256" key="7">
    <source>
        <dbReference type="ARBA" id="ARBA00023136"/>
    </source>
</evidence>
<evidence type="ECO:0000256" key="1">
    <source>
        <dbReference type="ARBA" id="ARBA00004651"/>
    </source>
</evidence>
<name>A0A1V8M832_9GAMM</name>
<keyword evidence="7 8" id="KW-0472">Membrane</keyword>